<keyword evidence="1" id="KW-0472">Membrane</keyword>
<dbReference type="Proteomes" id="UP000178759">
    <property type="component" value="Unassembled WGS sequence"/>
</dbReference>
<dbReference type="NCBIfam" id="TIGR02532">
    <property type="entry name" value="IV_pilin_GFxxxE"/>
    <property type="match status" value="1"/>
</dbReference>
<dbReference type="SUPFAM" id="SSF54523">
    <property type="entry name" value="Pili subunits"/>
    <property type="match status" value="1"/>
</dbReference>
<dbReference type="AlphaFoldDB" id="A0A1F6AG08"/>
<organism evidence="2 3">
    <name type="scientific">Candidatus Gottesmanbacteria bacterium RIFCSPLOWO2_01_FULL_43_11b</name>
    <dbReference type="NCBI Taxonomy" id="1798392"/>
    <lineage>
        <taxon>Bacteria</taxon>
        <taxon>Candidatus Gottesmaniibacteriota</taxon>
    </lineage>
</organism>
<sequence length="180" mass="19457">MKKSQPAHWRGFTLIEILVSVGIIAIVGSVIAQSFFSMVRTNIKTNLLTTVKQNGDFSLSVMSRMIRNASSVTTTCSSGGTTTSSLSLLNTDGNSTTFDCQMDGTIARIASTSATRTEYLTNQNVTLGSSCTNALTFICTDIAEEKKEIQILFTLSQLGTPEAQFEKASTQFQTTVVTRQ</sequence>
<dbReference type="EMBL" id="MFJV01000001">
    <property type="protein sequence ID" value="OGG23680.1"/>
    <property type="molecule type" value="Genomic_DNA"/>
</dbReference>
<dbReference type="InterPro" id="IPR012902">
    <property type="entry name" value="N_methyl_site"/>
</dbReference>
<evidence type="ECO:0000313" key="3">
    <source>
        <dbReference type="Proteomes" id="UP000178759"/>
    </source>
</evidence>
<protein>
    <recommendedName>
        <fullName evidence="4">Prepilin-type N-terminal cleavage/methylation domain-containing protein</fullName>
    </recommendedName>
</protein>
<evidence type="ECO:0008006" key="4">
    <source>
        <dbReference type="Google" id="ProtNLM"/>
    </source>
</evidence>
<dbReference type="STRING" id="1798392.A3A79_00530"/>
<dbReference type="InterPro" id="IPR045584">
    <property type="entry name" value="Pilin-like"/>
</dbReference>
<gene>
    <name evidence="2" type="ORF">A3A79_00530</name>
</gene>
<proteinExistence type="predicted"/>
<comment type="caution">
    <text evidence="2">The sequence shown here is derived from an EMBL/GenBank/DDBJ whole genome shotgun (WGS) entry which is preliminary data.</text>
</comment>
<keyword evidence="1" id="KW-0812">Transmembrane</keyword>
<accession>A0A1F6AG08</accession>
<dbReference type="Gene3D" id="3.30.700.10">
    <property type="entry name" value="Glycoprotein, Type 4 Pilin"/>
    <property type="match status" value="1"/>
</dbReference>
<evidence type="ECO:0000256" key="1">
    <source>
        <dbReference type="SAM" id="Phobius"/>
    </source>
</evidence>
<keyword evidence="1" id="KW-1133">Transmembrane helix</keyword>
<feature type="transmembrane region" description="Helical" evidence="1">
    <location>
        <begin position="12"/>
        <end position="36"/>
    </location>
</feature>
<evidence type="ECO:0000313" key="2">
    <source>
        <dbReference type="EMBL" id="OGG23680.1"/>
    </source>
</evidence>
<dbReference type="PROSITE" id="PS00409">
    <property type="entry name" value="PROKAR_NTER_METHYL"/>
    <property type="match status" value="1"/>
</dbReference>
<dbReference type="Pfam" id="PF07963">
    <property type="entry name" value="N_methyl"/>
    <property type="match status" value="1"/>
</dbReference>
<name>A0A1F6AG08_9BACT</name>
<reference evidence="2 3" key="1">
    <citation type="journal article" date="2016" name="Nat. Commun.">
        <title>Thousands of microbial genomes shed light on interconnected biogeochemical processes in an aquifer system.</title>
        <authorList>
            <person name="Anantharaman K."/>
            <person name="Brown C.T."/>
            <person name="Hug L.A."/>
            <person name="Sharon I."/>
            <person name="Castelle C.J."/>
            <person name="Probst A.J."/>
            <person name="Thomas B.C."/>
            <person name="Singh A."/>
            <person name="Wilkins M.J."/>
            <person name="Karaoz U."/>
            <person name="Brodie E.L."/>
            <person name="Williams K.H."/>
            <person name="Hubbard S.S."/>
            <person name="Banfield J.F."/>
        </authorList>
    </citation>
    <scope>NUCLEOTIDE SEQUENCE [LARGE SCALE GENOMIC DNA]</scope>
</reference>